<dbReference type="Gene3D" id="3.40.30.10">
    <property type="entry name" value="Glutaredoxin"/>
    <property type="match status" value="1"/>
</dbReference>
<name>W9QZP8_9ROSA</name>
<dbReference type="Pfam" id="PF00462">
    <property type="entry name" value="Glutaredoxin"/>
    <property type="match status" value="1"/>
</dbReference>
<evidence type="ECO:0000256" key="1">
    <source>
        <dbReference type="ARBA" id="ARBA00007190"/>
    </source>
</evidence>
<dbReference type="SUPFAM" id="SSF52833">
    <property type="entry name" value="Thioredoxin-like"/>
    <property type="match status" value="1"/>
</dbReference>
<dbReference type="OrthoDB" id="418495at2759"/>
<dbReference type="GO" id="GO:0034599">
    <property type="term" value="P:cellular response to oxidative stress"/>
    <property type="evidence" value="ECO:0007669"/>
    <property type="project" value="TreeGrafter"/>
</dbReference>
<dbReference type="FunFam" id="3.40.30.10:FF:000217">
    <property type="entry name" value="Glutaredoxin-C5 chloroplastic"/>
    <property type="match status" value="1"/>
</dbReference>
<proteinExistence type="inferred from homology"/>
<dbReference type="CDD" id="cd03419">
    <property type="entry name" value="GRX_GRXh_1_2_like"/>
    <property type="match status" value="1"/>
</dbReference>
<dbReference type="GO" id="GO:0005737">
    <property type="term" value="C:cytoplasm"/>
    <property type="evidence" value="ECO:0007669"/>
    <property type="project" value="TreeGrafter"/>
</dbReference>
<dbReference type="STRING" id="981085.W9QZP8"/>
<gene>
    <name evidence="4" type="ORF">L484_015915</name>
</gene>
<dbReference type="EMBL" id="KE343920">
    <property type="protein sequence ID" value="EXB46054.1"/>
    <property type="molecule type" value="Genomic_DNA"/>
</dbReference>
<evidence type="ECO:0000259" key="3">
    <source>
        <dbReference type="Pfam" id="PF00462"/>
    </source>
</evidence>
<comment type="similarity">
    <text evidence="1">Belongs to the glutaredoxin family. CPYC subfamily.</text>
</comment>
<dbReference type="InterPro" id="IPR014025">
    <property type="entry name" value="Glutaredoxin_subgr"/>
</dbReference>
<evidence type="ECO:0000313" key="5">
    <source>
        <dbReference type="Proteomes" id="UP000030645"/>
    </source>
</evidence>
<dbReference type="PANTHER" id="PTHR45694:SF18">
    <property type="entry name" value="GLUTAREDOXIN-1-RELATED"/>
    <property type="match status" value="1"/>
</dbReference>
<dbReference type="GO" id="GO:0015038">
    <property type="term" value="F:glutathione disulfide oxidoreductase activity"/>
    <property type="evidence" value="ECO:0007669"/>
    <property type="project" value="TreeGrafter"/>
</dbReference>
<keyword evidence="5" id="KW-1185">Reference proteome</keyword>
<dbReference type="Proteomes" id="UP000030645">
    <property type="component" value="Unassembled WGS sequence"/>
</dbReference>
<dbReference type="PROSITE" id="PS51354">
    <property type="entry name" value="GLUTAREDOXIN_2"/>
    <property type="match status" value="1"/>
</dbReference>
<dbReference type="eggNOG" id="KOG1752">
    <property type="taxonomic scope" value="Eukaryota"/>
</dbReference>
<dbReference type="InterPro" id="IPR036249">
    <property type="entry name" value="Thioredoxin-like_sf"/>
</dbReference>
<protein>
    <submittedName>
        <fullName evidence="4">Glutaredoxin-C5</fullName>
    </submittedName>
</protein>
<evidence type="ECO:0000313" key="4">
    <source>
        <dbReference type="EMBL" id="EXB46054.1"/>
    </source>
</evidence>
<sequence>MVVSSNFTSISLSSPRILSSVVKSSVCAIPLNNGFSPRNISSSATSFFGVHGSRRCRPISVQAMSSSFGSRLEETVKKTVTENPVVVYSKTWCSYSSEVKSLFKKLGVEPLVIELDEMGAQGPQVQKLLERLTGQHTVPNVFVGGNHIGGCSETVKLHHKGELEPLLAEATKNAQS</sequence>
<dbReference type="InterPro" id="IPR002109">
    <property type="entry name" value="Glutaredoxin"/>
</dbReference>
<dbReference type="KEGG" id="mnt:21398993"/>
<dbReference type="InterPro" id="IPR011899">
    <property type="entry name" value="Glutaredoxin_euk/vir"/>
</dbReference>
<keyword evidence="2" id="KW-0676">Redox-active center</keyword>
<reference evidence="5" key="1">
    <citation type="submission" date="2013-01" db="EMBL/GenBank/DDBJ databases">
        <title>Draft Genome Sequence of a Mulberry Tree, Morus notabilis C.K. Schneid.</title>
        <authorList>
            <person name="He N."/>
            <person name="Zhao S."/>
        </authorList>
    </citation>
    <scope>NUCLEOTIDE SEQUENCE</scope>
</reference>
<dbReference type="NCBIfam" id="TIGR02180">
    <property type="entry name" value="GRX_euk"/>
    <property type="match status" value="1"/>
</dbReference>
<feature type="domain" description="Glutaredoxin" evidence="3">
    <location>
        <begin position="85"/>
        <end position="148"/>
    </location>
</feature>
<organism evidence="4 5">
    <name type="scientific">Morus notabilis</name>
    <dbReference type="NCBI Taxonomy" id="981085"/>
    <lineage>
        <taxon>Eukaryota</taxon>
        <taxon>Viridiplantae</taxon>
        <taxon>Streptophyta</taxon>
        <taxon>Embryophyta</taxon>
        <taxon>Tracheophyta</taxon>
        <taxon>Spermatophyta</taxon>
        <taxon>Magnoliopsida</taxon>
        <taxon>eudicotyledons</taxon>
        <taxon>Gunneridae</taxon>
        <taxon>Pentapetalae</taxon>
        <taxon>rosids</taxon>
        <taxon>fabids</taxon>
        <taxon>Rosales</taxon>
        <taxon>Moraceae</taxon>
        <taxon>Moreae</taxon>
        <taxon>Morus</taxon>
    </lineage>
</organism>
<dbReference type="PRINTS" id="PR00160">
    <property type="entry name" value="GLUTAREDOXIN"/>
</dbReference>
<accession>W9QZP8</accession>
<dbReference type="PANTHER" id="PTHR45694">
    <property type="entry name" value="GLUTAREDOXIN 2"/>
    <property type="match status" value="1"/>
</dbReference>
<evidence type="ECO:0000256" key="2">
    <source>
        <dbReference type="ARBA" id="ARBA00023284"/>
    </source>
</evidence>
<dbReference type="AlphaFoldDB" id="W9QZP8"/>